<keyword evidence="2" id="KW-0812">Transmembrane</keyword>
<gene>
    <name evidence="4" type="ORF">KFE25_005327</name>
</gene>
<sequence length="571" mass="57817">MLVVWALSLALVRPPLGRSALGAARVAVRRAASVALLPDAVGGAAAHLAAADGAGGALGAAAPSLALAFADQGQNLAGIFFQASLLPYLAFLLFLADSRNGTPPRVLFGFQFLLLFVLATIPTGIIAKSAYAESLADADWLHGGAELLLTATNLIILAGLRAANAGDVRPNGAVTACALALFATLGGTCAFGLGPLGLGAHAPFLLGVGALPADALAAAPIALHAEPANALSVPTWAVHSSSVLEWVACMAAMWQWAETAGNERWKGLVWAMLPLHASGIAACTYHLFYNAPDLKPLVTAQAGLTLVGNGALALAAGRLAWSNGWRPGDLLRPLTGAAAGDALADARRDLAPMPTDAAAEAAEAVKIGASSLALAYIVKYGSLGTELPLHPQLPLAVALVATPPALLALQYARRGADGAMAIGSLEAAGGGAAVRVQMRSPAGGGGGGGDDDGDDDGDEEGKGAKGGVSFADIKKYGVAGTVAYALTELVFWLVSLPIASFLFVQASGHLPDFSDNADRAAVLAYVFAGVNLARLVVPLRFGVALAAVPWVDANIVSRFGAKRDDEGPRQD</sequence>
<dbReference type="InterPro" id="IPR019634">
    <property type="entry name" value="Uncharacterised_Ycf49"/>
</dbReference>
<dbReference type="EMBL" id="JAGTXO010000009">
    <property type="protein sequence ID" value="KAG8465757.1"/>
    <property type="molecule type" value="Genomic_DNA"/>
</dbReference>
<feature type="transmembrane region" description="Helical" evidence="2">
    <location>
        <begin position="268"/>
        <end position="288"/>
    </location>
</feature>
<feature type="transmembrane region" description="Helical" evidence="2">
    <location>
        <begin position="172"/>
        <end position="193"/>
    </location>
</feature>
<dbReference type="Pfam" id="PF10693">
    <property type="entry name" value="DUF2499"/>
    <property type="match status" value="1"/>
</dbReference>
<comment type="caution">
    <text evidence="4">The sequence shown here is derived from an EMBL/GenBank/DDBJ whole genome shotgun (WGS) entry which is preliminary data.</text>
</comment>
<feature type="transmembrane region" description="Helical" evidence="2">
    <location>
        <begin position="76"/>
        <end position="96"/>
    </location>
</feature>
<accession>A0A8J6C8V4</accession>
<keyword evidence="3" id="KW-0732">Signal</keyword>
<evidence type="ECO:0000313" key="4">
    <source>
        <dbReference type="EMBL" id="KAG8465757.1"/>
    </source>
</evidence>
<organism evidence="4 5">
    <name type="scientific">Diacronema lutheri</name>
    <name type="common">Unicellular marine alga</name>
    <name type="synonym">Monochrysis lutheri</name>
    <dbReference type="NCBI Taxonomy" id="2081491"/>
    <lineage>
        <taxon>Eukaryota</taxon>
        <taxon>Haptista</taxon>
        <taxon>Haptophyta</taxon>
        <taxon>Pavlovophyceae</taxon>
        <taxon>Pavlovales</taxon>
        <taxon>Pavlovaceae</taxon>
        <taxon>Diacronema</taxon>
    </lineage>
</organism>
<keyword evidence="2" id="KW-0472">Membrane</keyword>
<evidence type="ECO:0000256" key="1">
    <source>
        <dbReference type="SAM" id="MobiDB-lite"/>
    </source>
</evidence>
<feature type="chain" id="PRO_5035283173" evidence="3">
    <location>
        <begin position="18"/>
        <end position="571"/>
    </location>
</feature>
<feature type="transmembrane region" description="Helical" evidence="2">
    <location>
        <begin position="236"/>
        <end position="256"/>
    </location>
</feature>
<feature type="transmembrane region" description="Helical" evidence="2">
    <location>
        <begin position="300"/>
        <end position="321"/>
    </location>
</feature>
<reference evidence="4" key="1">
    <citation type="submission" date="2021-05" db="EMBL/GenBank/DDBJ databases">
        <title>The genome of the haptophyte Pavlova lutheri (Diacronema luteri, Pavlovales) - a model for lipid biosynthesis in eukaryotic algae.</title>
        <authorList>
            <person name="Hulatt C.J."/>
            <person name="Posewitz M.C."/>
        </authorList>
    </citation>
    <scope>NUCLEOTIDE SEQUENCE</scope>
    <source>
        <strain evidence="4">NIVA-4/92</strain>
    </source>
</reference>
<proteinExistence type="predicted"/>
<evidence type="ECO:0000256" key="3">
    <source>
        <dbReference type="SAM" id="SignalP"/>
    </source>
</evidence>
<dbReference type="Proteomes" id="UP000751190">
    <property type="component" value="Unassembled WGS sequence"/>
</dbReference>
<dbReference type="OrthoDB" id="196633at2759"/>
<feature type="signal peptide" evidence="3">
    <location>
        <begin position="1"/>
        <end position="17"/>
    </location>
</feature>
<keyword evidence="2" id="KW-1133">Transmembrane helix</keyword>
<evidence type="ECO:0000313" key="5">
    <source>
        <dbReference type="Proteomes" id="UP000751190"/>
    </source>
</evidence>
<protein>
    <submittedName>
        <fullName evidence="4">Uncharacterized protein</fullName>
    </submittedName>
</protein>
<evidence type="ECO:0000256" key="2">
    <source>
        <dbReference type="SAM" id="Phobius"/>
    </source>
</evidence>
<feature type="transmembrane region" description="Helical" evidence="2">
    <location>
        <begin position="524"/>
        <end position="548"/>
    </location>
</feature>
<dbReference type="PANTHER" id="PTHR33833">
    <property type="entry name" value="NUCLEOLAR-LIKE PROTEIN-RELATED"/>
    <property type="match status" value="1"/>
</dbReference>
<dbReference type="PANTHER" id="PTHR33833:SF3">
    <property type="entry name" value="YCF49-LIKE PROTEIN"/>
    <property type="match status" value="1"/>
</dbReference>
<dbReference type="OMA" id="VPTWAVH"/>
<feature type="transmembrane region" description="Helical" evidence="2">
    <location>
        <begin position="482"/>
        <end position="504"/>
    </location>
</feature>
<dbReference type="Pfam" id="PF12159">
    <property type="entry name" value="DUF3593"/>
    <property type="match status" value="1"/>
</dbReference>
<name>A0A8J6C8V4_DIALT</name>
<feature type="region of interest" description="Disordered" evidence="1">
    <location>
        <begin position="439"/>
        <end position="464"/>
    </location>
</feature>
<dbReference type="AlphaFoldDB" id="A0A8J6C8V4"/>
<feature type="transmembrane region" description="Helical" evidence="2">
    <location>
        <begin position="108"/>
        <end position="127"/>
    </location>
</feature>
<feature type="transmembrane region" description="Helical" evidence="2">
    <location>
        <begin position="139"/>
        <end position="160"/>
    </location>
</feature>
<feature type="compositionally biased region" description="Acidic residues" evidence="1">
    <location>
        <begin position="449"/>
        <end position="459"/>
    </location>
</feature>
<keyword evidence="5" id="KW-1185">Reference proteome</keyword>
<dbReference type="InterPro" id="IPR021995">
    <property type="entry name" value="DUF3593"/>
</dbReference>